<dbReference type="GO" id="GO:0005516">
    <property type="term" value="F:calmodulin binding"/>
    <property type="evidence" value="ECO:0007669"/>
    <property type="project" value="UniProtKB-KW"/>
</dbReference>
<feature type="repeat" description="TNFR-Cys" evidence="20">
    <location>
        <begin position="19"/>
        <end position="62"/>
    </location>
</feature>
<dbReference type="GO" id="GO:0097192">
    <property type="term" value="P:extrinsic apoptotic signaling pathway in absence of ligand"/>
    <property type="evidence" value="ECO:0007669"/>
    <property type="project" value="TreeGrafter"/>
</dbReference>
<dbReference type="STRING" id="9785.ENSLAFP00000020015"/>
<dbReference type="InterPro" id="IPR001368">
    <property type="entry name" value="TNFR/NGFR_Cys_rich_reg"/>
</dbReference>
<proteinExistence type="predicted"/>
<feature type="region of interest" description="Disordered" evidence="21">
    <location>
        <begin position="253"/>
        <end position="273"/>
    </location>
</feature>
<evidence type="ECO:0000256" key="6">
    <source>
        <dbReference type="ARBA" id="ARBA00022703"/>
    </source>
</evidence>
<dbReference type="PRINTS" id="PR01680">
    <property type="entry name" value="TNFACTORR6"/>
</dbReference>
<dbReference type="Pfam" id="PF00531">
    <property type="entry name" value="Death"/>
    <property type="match status" value="1"/>
</dbReference>
<dbReference type="eggNOG" id="ENOG502S0SV">
    <property type="taxonomic scope" value="Eukaryota"/>
</dbReference>
<keyword evidence="11 22" id="KW-0472">Membrane</keyword>
<evidence type="ECO:0000256" key="9">
    <source>
        <dbReference type="ARBA" id="ARBA00022860"/>
    </source>
</evidence>
<dbReference type="GO" id="GO:0097049">
    <property type="term" value="P:motor neuron apoptotic process"/>
    <property type="evidence" value="ECO:0007669"/>
    <property type="project" value="TreeGrafter"/>
</dbReference>
<dbReference type="PANTHER" id="PTHR46874:SF1">
    <property type="entry name" value="TUMOR NECROSIS FACTOR RECEPTOR SUPERFAMILY MEMBER 6"/>
    <property type="match status" value="1"/>
</dbReference>
<dbReference type="GeneTree" id="ENSGT00950000183126"/>
<keyword evidence="15" id="KW-0325">Glycoprotein</keyword>
<evidence type="ECO:0000256" key="11">
    <source>
        <dbReference type="ARBA" id="ARBA00023136"/>
    </source>
</evidence>
<evidence type="ECO:0000256" key="5">
    <source>
        <dbReference type="ARBA" id="ARBA00022692"/>
    </source>
</evidence>
<evidence type="ECO:0000256" key="18">
    <source>
        <dbReference type="ARBA" id="ARBA00032338"/>
    </source>
</evidence>
<dbReference type="GO" id="GO:0006924">
    <property type="term" value="P:activation-induced cell death of T cells"/>
    <property type="evidence" value="ECO:0007669"/>
    <property type="project" value="TreeGrafter"/>
</dbReference>
<keyword evidence="5 22" id="KW-0812">Transmembrane</keyword>
<dbReference type="GO" id="GO:0009897">
    <property type="term" value="C:external side of plasma membrane"/>
    <property type="evidence" value="ECO:0007669"/>
    <property type="project" value="TreeGrafter"/>
</dbReference>
<reference evidence="25" key="3">
    <citation type="submission" date="2025-09" db="UniProtKB">
        <authorList>
            <consortium name="Ensembl"/>
        </authorList>
    </citation>
    <scope>IDENTIFICATION</scope>
    <source>
        <strain evidence="25">Isolate ISIS603380</strain>
    </source>
</reference>
<dbReference type="SMART" id="SM00005">
    <property type="entry name" value="DEATH"/>
    <property type="match status" value="1"/>
</dbReference>
<dbReference type="GO" id="GO:0045121">
    <property type="term" value="C:membrane raft"/>
    <property type="evidence" value="ECO:0007669"/>
    <property type="project" value="UniProtKB-SubCell"/>
</dbReference>
<dbReference type="InterPro" id="IPR011029">
    <property type="entry name" value="DEATH-like_dom_sf"/>
</dbReference>
<dbReference type="SMART" id="SM00208">
    <property type="entry name" value="TNFR"/>
    <property type="match status" value="2"/>
</dbReference>
<feature type="transmembrane region" description="Helical" evidence="22">
    <location>
        <begin position="109"/>
        <end position="127"/>
    </location>
</feature>
<evidence type="ECO:0000256" key="22">
    <source>
        <dbReference type="SAM" id="Phobius"/>
    </source>
</evidence>
<dbReference type="PANTHER" id="PTHR46874">
    <property type="entry name" value="TUMOR NECROSIS FACTOR RECEPTOR SUPERFAMILY MEMBER 6"/>
    <property type="match status" value="1"/>
</dbReference>
<evidence type="ECO:0000259" key="24">
    <source>
        <dbReference type="PROSITE" id="PS50050"/>
    </source>
</evidence>
<keyword evidence="9" id="KW-0112">Calmodulin-binding</keyword>
<dbReference type="CDD" id="cd08316">
    <property type="entry name" value="Death_FAS_TNFRSF6"/>
    <property type="match status" value="1"/>
</dbReference>
<keyword evidence="10 22" id="KW-1133">Transmembrane helix</keyword>
<reference evidence="25 26" key="1">
    <citation type="submission" date="2009-06" db="EMBL/GenBank/DDBJ databases">
        <title>The Genome Sequence of Loxodonta africana (African elephant).</title>
        <authorList>
            <person name="Di Palma F."/>
            <person name="Heiman D."/>
            <person name="Young S."/>
            <person name="Johnson J."/>
            <person name="Lander E.S."/>
            <person name="Lindblad-Toh K."/>
        </authorList>
    </citation>
    <scope>NUCLEOTIDE SEQUENCE [LARGE SCALE GENOMIC DNA]</scope>
    <source>
        <strain evidence="25 26">Isolate ISIS603380</strain>
    </source>
</reference>
<feature type="domain" description="Death" evidence="23">
    <location>
        <begin position="170"/>
        <end position="254"/>
    </location>
</feature>
<keyword evidence="14" id="KW-0675">Receptor</keyword>
<evidence type="ECO:0000256" key="1">
    <source>
        <dbReference type="ARBA" id="ARBA00004251"/>
    </source>
</evidence>
<dbReference type="SUPFAM" id="SSF57586">
    <property type="entry name" value="TNF receptor-like"/>
    <property type="match status" value="1"/>
</dbReference>
<feature type="domain" description="TNFR-Cys" evidence="24">
    <location>
        <begin position="63"/>
        <end position="100"/>
    </location>
</feature>
<evidence type="ECO:0000259" key="23">
    <source>
        <dbReference type="PROSITE" id="PS50017"/>
    </source>
</evidence>
<dbReference type="Gene3D" id="1.10.533.10">
    <property type="entry name" value="Death Domain, Fas"/>
    <property type="match status" value="1"/>
</dbReference>
<evidence type="ECO:0000256" key="15">
    <source>
        <dbReference type="ARBA" id="ARBA00023180"/>
    </source>
</evidence>
<dbReference type="PROSITE" id="PS50017">
    <property type="entry name" value="DEATH_DOMAIN"/>
    <property type="match status" value="1"/>
</dbReference>
<keyword evidence="16" id="KW-0449">Lipoprotein</keyword>
<evidence type="ECO:0000256" key="12">
    <source>
        <dbReference type="ARBA" id="ARBA00023139"/>
    </source>
</evidence>
<sequence length="273" mass="31426">GTWKTADCKDNEGHPSCTPCKEGQEYTEEKNYLDYCRRCDFCDEEHGLEVEKNCTRTQNTKCRCKANFFCNGSSCDLCEPCITCEHGIIEKCTPTSNTKCKGKESGSNLPWLLCLLVIPIILAIIWGKRRREDKGARKLEHWKRNNHNADKMIMNPLPVLLDLFSDVDLSKYITSIAELMTLNQVKEFVRKNGMKEPKMDEIKNNHPQDTAEQKVQLLRNWYQHHGKKGAYDALIKSLPKDIAEKVQDMVQKDITSNDENADFKSENERQSMA</sequence>
<evidence type="ECO:0000256" key="13">
    <source>
        <dbReference type="ARBA" id="ARBA00023157"/>
    </source>
</evidence>
<dbReference type="InterPro" id="IPR000488">
    <property type="entry name" value="Death_dom"/>
</dbReference>
<dbReference type="GO" id="GO:0097527">
    <property type="term" value="P:necroptotic signaling pathway"/>
    <property type="evidence" value="ECO:0007669"/>
    <property type="project" value="TreeGrafter"/>
</dbReference>
<dbReference type="InterPro" id="IPR033998">
    <property type="entry name" value="TNFRSF6_death"/>
</dbReference>
<dbReference type="FunFam" id="2.10.50.10:FF:000004">
    <property type="entry name" value="Tumor necrosis factor receptor superfamily member 6"/>
    <property type="match status" value="1"/>
</dbReference>
<keyword evidence="13" id="KW-1015">Disulfide bond</keyword>
<dbReference type="GO" id="GO:0005031">
    <property type="term" value="F:tumor necrosis factor receptor activity"/>
    <property type="evidence" value="ECO:0007669"/>
    <property type="project" value="TreeGrafter"/>
</dbReference>
<evidence type="ECO:0000256" key="16">
    <source>
        <dbReference type="ARBA" id="ARBA00023288"/>
    </source>
</evidence>
<reference evidence="25" key="2">
    <citation type="submission" date="2025-08" db="UniProtKB">
        <authorList>
            <consortium name="Ensembl"/>
        </authorList>
    </citation>
    <scope>IDENTIFICATION</scope>
    <source>
        <strain evidence="25">Isolate ISIS603380</strain>
    </source>
</reference>
<dbReference type="GO" id="GO:0031265">
    <property type="term" value="C:CD95 death-inducing signaling complex"/>
    <property type="evidence" value="ECO:0007669"/>
    <property type="project" value="TreeGrafter"/>
</dbReference>
<keyword evidence="12" id="KW-0564">Palmitate</keyword>
<dbReference type="GO" id="GO:0006955">
    <property type="term" value="P:immune response"/>
    <property type="evidence" value="ECO:0007669"/>
    <property type="project" value="InterPro"/>
</dbReference>
<dbReference type="GO" id="GO:0043066">
    <property type="term" value="P:negative regulation of apoptotic process"/>
    <property type="evidence" value="ECO:0007669"/>
    <property type="project" value="TreeGrafter"/>
</dbReference>
<organism evidence="25 26">
    <name type="scientific">Loxodonta africana</name>
    <name type="common">African elephant</name>
    <dbReference type="NCBI Taxonomy" id="9785"/>
    <lineage>
        <taxon>Eukaryota</taxon>
        <taxon>Metazoa</taxon>
        <taxon>Chordata</taxon>
        <taxon>Craniata</taxon>
        <taxon>Vertebrata</taxon>
        <taxon>Euteleostomi</taxon>
        <taxon>Mammalia</taxon>
        <taxon>Eutheria</taxon>
        <taxon>Afrotheria</taxon>
        <taxon>Proboscidea</taxon>
        <taxon>Elephantidae</taxon>
        <taxon>Loxodonta</taxon>
    </lineage>
</organism>
<evidence type="ECO:0000256" key="3">
    <source>
        <dbReference type="ARBA" id="ARBA00015761"/>
    </source>
</evidence>
<evidence type="ECO:0000256" key="14">
    <source>
        <dbReference type="ARBA" id="ARBA00023170"/>
    </source>
</evidence>
<feature type="domain" description="TNFR-Cys" evidence="24">
    <location>
        <begin position="19"/>
        <end position="62"/>
    </location>
</feature>
<accession>G3TWQ7</accession>
<evidence type="ECO:0000256" key="4">
    <source>
        <dbReference type="ARBA" id="ARBA00022475"/>
    </source>
</evidence>
<feature type="repeat" description="TNFR-Cys" evidence="20">
    <location>
        <begin position="63"/>
        <end position="100"/>
    </location>
</feature>
<evidence type="ECO:0000256" key="8">
    <source>
        <dbReference type="ARBA" id="ARBA00022737"/>
    </source>
</evidence>
<keyword evidence="8" id="KW-0677">Repeat</keyword>
<comment type="caution">
    <text evidence="20">Lacks conserved residue(s) required for the propagation of feature annotation.</text>
</comment>
<keyword evidence="7" id="KW-0732">Signal</keyword>
<dbReference type="Gene3D" id="2.10.50.10">
    <property type="entry name" value="Tumor Necrosis Factor Receptor, subunit A, domain 2"/>
    <property type="match status" value="2"/>
</dbReference>
<dbReference type="Pfam" id="PF00020">
    <property type="entry name" value="TNFR_c6"/>
    <property type="match status" value="1"/>
</dbReference>
<protein>
    <recommendedName>
        <fullName evidence="3">Tumor necrosis factor receptor superfamily member 6</fullName>
    </recommendedName>
    <alternativeName>
        <fullName evidence="18">Apo-1 antigen</fullName>
    </alternativeName>
    <alternativeName>
        <fullName evidence="19">Apoptosis-mediating surface antigen FAS</fullName>
    </alternativeName>
    <alternativeName>
        <fullName evidence="17">FASLG receptor</fullName>
    </alternativeName>
</protein>
<dbReference type="SUPFAM" id="SSF47986">
    <property type="entry name" value="DEATH domain"/>
    <property type="match status" value="1"/>
</dbReference>
<keyword evidence="26" id="KW-1185">Reference proteome</keyword>
<evidence type="ECO:0000256" key="20">
    <source>
        <dbReference type="PROSITE-ProRule" id="PRU00206"/>
    </source>
</evidence>
<evidence type="ECO:0000313" key="26">
    <source>
        <dbReference type="Proteomes" id="UP000007646"/>
    </source>
</evidence>
<feature type="compositionally biased region" description="Basic and acidic residues" evidence="21">
    <location>
        <begin position="261"/>
        <end position="273"/>
    </location>
</feature>
<evidence type="ECO:0000256" key="19">
    <source>
        <dbReference type="ARBA" id="ARBA00032502"/>
    </source>
</evidence>
<dbReference type="GO" id="GO:0032872">
    <property type="term" value="P:regulation of stress-activated MAPK cascade"/>
    <property type="evidence" value="ECO:0007669"/>
    <property type="project" value="TreeGrafter"/>
</dbReference>
<dbReference type="AlphaFoldDB" id="G3TWQ7"/>
<evidence type="ECO:0000313" key="25">
    <source>
        <dbReference type="Ensembl" id="ENSLAFP00000020015.1"/>
    </source>
</evidence>
<evidence type="ECO:0000256" key="10">
    <source>
        <dbReference type="ARBA" id="ARBA00022989"/>
    </source>
</evidence>
<name>G3TWQ7_LOXAF</name>
<evidence type="ECO:0000256" key="17">
    <source>
        <dbReference type="ARBA" id="ARBA00030181"/>
    </source>
</evidence>
<keyword evidence="6" id="KW-0053">Apoptosis</keyword>
<dbReference type="Proteomes" id="UP000007646">
    <property type="component" value="Unassembled WGS sequence"/>
</dbReference>
<evidence type="ECO:0000256" key="21">
    <source>
        <dbReference type="SAM" id="MobiDB-lite"/>
    </source>
</evidence>
<dbReference type="InterPro" id="IPR008063">
    <property type="entry name" value="Fas_rcpt"/>
</dbReference>
<dbReference type="Ensembl" id="ENSLAFT00000026051.1">
    <property type="protein sequence ID" value="ENSLAFP00000020015.1"/>
    <property type="gene ID" value="ENSLAFG00000000911.4"/>
</dbReference>
<comment type="subcellular location">
    <subcellularLocation>
        <location evidence="1">Cell membrane</location>
        <topology evidence="1">Single-pass type I membrane protein</topology>
    </subcellularLocation>
    <subcellularLocation>
        <location evidence="2">Membrane raft</location>
    </subcellularLocation>
</comment>
<evidence type="ECO:0000256" key="2">
    <source>
        <dbReference type="ARBA" id="ARBA00004285"/>
    </source>
</evidence>
<evidence type="ECO:0000256" key="7">
    <source>
        <dbReference type="ARBA" id="ARBA00022729"/>
    </source>
</evidence>
<dbReference type="PROSITE" id="PS50050">
    <property type="entry name" value="TNFR_NGFR_2"/>
    <property type="match status" value="2"/>
</dbReference>
<keyword evidence="4" id="KW-1003">Cell membrane</keyword>
<dbReference type="FunCoup" id="G3TWQ7">
    <property type="interactions" value="91"/>
</dbReference>
<dbReference type="InParanoid" id="G3TWQ7"/>